<keyword evidence="1" id="KW-1133">Transmembrane helix</keyword>
<accession>A0AB39AB98</accession>
<proteinExistence type="predicted"/>
<name>A0AB39AB98_9CAUD</name>
<evidence type="ECO:0000256" key="1">
    <source>
        <dbReference type="SAM" id="Phobius"/>
    </source>
</evidence>
<organism evidence="2">
    <name type="scientific">Pectobacterium phage Amona</name>
    <dbReference type="NCBI Taxonomy" id="3158137"/>
    <lineage>
        <taxon>Viruses</taxon>
        <taxon>Duplodnaviria</taxon>
        <taxon>Heunggongvirae</taxon>
        <taxon>Uroviricota</taxon>
        <taxon>Caudoviricetes</taxon>
    </lineage>
</organism>
<evidence type="ECO:0008006" key="3">
    <source>
        <dbReference type="Google" id="ProtNLM"/>
    </source>
</evidence>
<keyword evidence="1" id="KW-0472">Membrane</keyword>
<reference evidence="2" key="1">
    <citation type="journal article" date="2024" name="Virus Res.">
        <title>A novel genus of Pectobacterium bacteriophages display broad host range by targeting several species of Danish soft rot isolates.</title>
        <authorList>
            <person name="Pedersen J.S."/>
            <person name="Carstens A.B."/>
            <person name="Rothgard M.M."/>
            <person name="Roy C."/>
            <person name="Viry A."/>
            <person name="Papudeshi B."/>
            <person name="Kot W."/>
            <person name="Hille F."/>
            <person name="Franz C.M.A.P."/>
            <person name="Edwards R."/>
            <person name="Hansen L.H."/>
        </authorList>
    </citation>
    <scope>NUCLEOTIDE SEQUENCE</scope>
</reference>
<gene>
    <name evidence="2" type="ORF">CVQSGQUC_CDS0005</name>
</gene>
<keyword evidence="1" id="KW-0812">Transmembrane</keyword>
<feature type="transmembrane region" description="Helical" evidence="1">
    <location>
        <begin position="37"/>
        <end position="63"/>
    </location>
</feature>
<reference evidence="2" key="2">
    <citation type="submission" date="2024-07" db="EMBL/GenBank/DDBJ databases">
        <authorList>
            <person name="Pedersen J.S."/>
            <person name="Mulbjerg M.R."/>
            <person name="Carstens A.B."/>
            <person name="Hansen L.H."/>
        </authorList>
    </citation>
    <scope>NUCLEOTIDE SEQUENCE</scope>
</reference>
<sequence length="71" mass="8183">MIAEIIILIWLLWFCWSVVHLIMNRDGTHDDWDNMRYRMLFALIGVVSWFGFSSAAIATQAVIKLIGSMHG</sequence>
<evidence type="ECO:0000313" key="2">
    <source>
        <dbReference type="EMBL" id="XDF89510.1"/>
    </source>
</evidence>
<protein>
    <recommendedName>
        <fullName evidence="3">DUF1146 domain-containing protein</fullName>
    </recommendedName>
</protein>
<dbReference type="EMBL" id="PQ008971">
    <property type="protein sequence ID" value="XDF89510.1"/>
    <property type="molecule type" value="Genomic_DNA"/>
</dbReference>